<feature type="region of interest" description="Disordered" evidence="1">
    <location>
        <begin position="1"/>
        <end position="24"/>
    </location>
</feature>
<dbReference type="AlphaFoldDB" id="A0AAN5C3X8"/>
<comment type="caution">
    <text evidence="2">The sequence shown here is derived from an EMBL/GenBank/DDBJ whole genome shotgun (WGS) entry which is preliminary data.</text>
</comment>
<gene>
    <name evidence="2" type="ORF">Aory04_001300600</name>
</gene>
<protein>
    <submittedName>
        <fullName evidence="2">Unnamed protein product</fullName>
    </submittedName>
</protein>
<dbReference type="EMBL" id="BSYA01000290">
    <property type="protein sequence ID" value="GMG38275.1"/>
    <property type="molecule type" value="Genomic_DNA"/>
</dbReference>
<dbReference type="Proteomes" id="UP001165205">
    <property type="component" value="Unassembled WGS sequence"/>
</dbReference>
<organism evidence="2 3">
    <name type="scientific">Aspergillus oryzae</name>
    <name type="common">Yellow koji mold</name>
    <dbReference type="NCBI Taxonomy" id="5062"/>
    <lineage>
        <taxon>Eukaryota</taxon>
        <taxon>Fungi</taxon>
        <taxon>Dikarya</taxon>
        <taxon>Ascomycota</taxon>
        <taxon>Pezizomycotina</taxon>
        <taxon>Eurotiomycetes</taxon>
        <taxon>Eurotiomycetidae</taxon>
        <taxon>Eurotiales</taxon>
        <taxon>Aspergillaceae</taxon>
        <taxon>Aspergillus</taxon>
        <taxon>Aspergillus subgen. Circumdati</taxon>
    </lineage>
</organism>
<name>A0AAN5C3X8_ASPOZ</name>
<proteinExistence type="predicted"/>
<evidence type="ECO:0000313" key="3">
    <source>
        <dbReference type="Proteomes" id="UP001165205"/>
    </source>
</evidence>
<evidence type="ECO:0000256" key="1">
    <source>
        <dbReference type="SAM" id="MobiDB-lite"/>
    </source>
</evidence>
<sequence length="97" mass="10743">MYPGEPDHTTRADVESSRGGPLRLHPAFPRAPLAPSPYTEEVDLDCWSGVVVVVVVYPPSKLDHDDSSGVYCAFFIYSSRIVIDDIHSGMLHGNWSR</sequence>
<evidence type="ECO:0000313" key="2">
    <source>
        <dbReference type="EMBL" id="GMG38275.1"/>
    </source>
</evidence>
<accession>A0AAN5C3X8</accession>
<reference evidence="2" key="1">
    <citation type="submission" date="2023-04" db="EMBL/GenBank/DDBJ databases">
        <title>Aspergillus oryzae NBRC 4228.</title>
        <authorList>
            <person name="Ichikawa N."/>
            <person name="Sato H."/>
            <person name="Tonouchi N."/>
        </authorList>
    </citation>
    <scope>NUCLEOTIDE SEQUENCE</scope>
    <source>
        <strain evidence="2">NBRC 4228</strain>
    </source>
</reference>
<feature type="compositionally biased region" description="Basic and acidic residues" evidence="1">
    <location>
        <begin position="1"/>
        <end position="16"/>
    </location>
</feature>